<organism evidence="1 2">
    <name type="scientific">Streptomyces bluensis</name>
    <dbReference type="NCBI Taxonomy" id="33897"/>
    <lineage>
        <taxon>Bacteria</taxon>
        <taxon>Bacillati</taxon>
        <taxon>Actinomycetota</taxon>
        <taxon>Actinomycetes</taxon>
        <taxon>Kitasatosporales</taxon>
        <taxon>Streptomycetaceae</taxon>
        <taxon>Streptomyces</taxon>
    </lineage>
</organism>
<reference evidence="1 2" key="1">
    <citation type="submission" date="2024-10" db="EMBL/GenBank/DDBJ databases">
        <title>The Natural Products Discovery Center: Release of the First 8490 Sequenced Strains for Exploring Actinobacteria Biosynthetic Diversity.</title>
        <authorList>
            <person name="Kalkreuter E."/>
            <person name="Kautsar S.A."/>
            <person name="Yang D."/>
            <person name="Bader C.D."/>
            <person name="Teijaro C.N."/>
            <person name="Fluegel L."/>
            <person name="Davis C.M."/>
            <person name="Simpson J.R."/>
            <person name="Lauterbach L."/>
            <person name="Steele A.D."/>
            <person name="Gui C."/>
            <person name="Meng S."/>
            <person name="Li G."/>
            <person name="Viehrig K."/>
            <person name="Ye F."/>
            <person name="Su P."/>
            <person name="Kiefer A.F."/>
            <person name="Nichols A."/>
            <person name="Cepeda A.J."/>
            <person name="Yan W."/>
            <person name="Fan B."/>
            <person name="Jiang Y."/>
            <person name="Adhikari A."/>
            <person name="Zheng C.-J."/>
            <person name="Schuster L."/>
            <person name="Cowan T.M."/>
            <person name="Smanski M.J."/>
            <person name="Chevrette M.G."/>
            <person name="De Carvalho L.P.S."/>
            <person name="Shen B."/>
        </authorList>
    </citation>
    <scope>NUCLEOTIDE SEQUENCE [LARGE SCALE GENOMIC DNA]</scope>
    <source>
        <strain evidence="1 2">NPDC001390</strain>
    </source>
</reference>
<accession>A0ABW6UNK8</accession>
<dbReference type="Proteomes" id="UP001602058">
    <property type="component" value="Unassembled WGS sequence"/>
</dbReference>
<dbReference type="EMBL" id="JBIAWJ010000015">
    <property type="protein sequence ID" value="MFF4525025.1"/>
    <property type="molecule type" value="Genomic_DNA"/>
</dbReference>
<keyword evidence="2" id="KW-1185">Reference proteome</keyword>
<dbReference type="RefSeq" id="WP_387890079.1">
    <property type="nucleotide sequence ID" value="NZ_JBIAWJ010000015.1"/>
</dbReference>
<evidence type="ECO:0000313" key="1">
    <source>
        <dbReference type="EMBL" id="MFF4525025.1"/>
    </source>
</evidence>
<comment type="caution">
    <text evidence="1">The sequence shown here is derived from an EMBL/GenBank/DDBJ whole genome shotgun (WGS) entry which is preliminary data.</text>
</comment>
<sequence>MRARFTPPRTNEAAILQGLDALKEGREYPVLEVFAPYGKSALFRLEFIEGEDPALFDSRAFIVTSSVMPPSWRYFQFDSGSFALRPKSWSRTGFWEAYYEHEPEALAIYEVEKQKILSSS</sequence>
<evidence type="ECO:0000313" key="2">
    <source>
        <dbReference type="Proteomes" id="UP001602058"/>
    </source>
</evidence>
<gene>
    <name evidence="1" type="ORF">ACFY1D_26880</name>
</gene>
<name>A0ABW6UNK8_9ACTN</name>
<protein>
    <submittedName>
        <fullName evidence="1">Uncharacterized protein</fullName>
    </submittedName>
</protein>
<proteinExistence type="predicted"/>